<proteinExistence type="predicted"/>
<name>A0A9E3HFJ8_9NOST</name>
<dbReference type="AlphaFoldDB" id="A0A9E3HFJ8"/>
<evidence type="ECO:0000313" key="2">
    <source>
        <dbReference type="Proteomes" id="UP000813215"/>
    </source>
</evidence>
<organism evidence="1 2">
    <name type="scientific">Pelatocladus maniniholoensis HA4357-MV3</name>
    <dbReference type="NCBI Taxonomy" id="1117104"/>
    <lineage>
        <taxon>Bacteria</taxon>
        <taxon>Bacillati</taxon>
        <taxon>Cyanobacteriota</taxon>
        <taxon>Cyanophyceae</taxon>
        <taxon>Nostocales</taxon>
        <taxon>Nostocaceae</taxon>
        <taxon>Pelatocladus</taxon>
    </lineage>
</organism>
<dbReference type="Proteomes" id="UP000813215">
    <property type="component" value="Unassembled WGS sequence"/>
</dbReference>
<protein>
    <submittedName>
        <fullName evidence="1">Uncharacterized protein</fullName>
    </submittedName>
</protein>
<gene>
    <name evidence="1" type="ORF">KME28_27495</name>
</gene>
<dbReference type="EMBL" id="JAHHHW010000164">
    <property type="protein sequence ID" value="MBW4435351.1"/>
    <property type="molecule type" value="Genomic_DNA"/>
</dbReference>
<evidence type="ECO:0000313" key="1">
    <source>
        <dbReference type="EMBL" id="MBW4435351.1"/>
    </source>
</evidence>
<accession>A0A9E3HFJ8</accession>
<reference evidence="1" key="1">
    <citation type="submission" date="2021-05" db="EMBL/GenBank/DDBJ databases">
        <authorList>
            <person name="Pietrasiak N."/>
            <person name="Ward R."/>
            <person name="Stajich J.E."/>
            <person name="Kurbessoian T."/>
        </authorList>
    </citation>
    <scope>NUCLEOTIDE SEQUENCE</scope>
    <source>
        <strain evidence="1">HA4357-MV3</strain>
    </source>
</reference>
<reference evidence="1" key="2">
    <citation type="journal article" date="2022" name="Microbiol. Resour. Announc.">
        <title>Metagenome Sequencing to Explore Phylogenomics of Terrestrial Cyanobacteria.</title>
        <authorList>
            <person name="Ward R.D."/>
            <person name="Stajich J.E."/>
            <person name="Johansen J.R."/>
            <person name="Huntemann M."/>
            <person name="Clum A."/>
            <person name="Foster B."/>
            <person name="Foster B."/>
            <person name="Roux S."/>
            <person name="Palaniappan K."/>
            <person name="Varghese N."/>
            <person name="Mukherjee S."/>
            <person name="Reddy T.B.K."/>
            <person name="Daum C."/>
            <person name="Copeland A."/>
            <person name="Chen I.A."/>
            <person name="Ivanova N.N."/>
            <person name="Kyrpides N.C."/>
            <person name="Shapiro N."/>
            <person name="Eloe-Fadrosh E.A."/>
            <person name="Pietrasiak N."/>
        </authorList>
    </citation>
    <scope>NUCLEOTIDE SEQUENCE</scope>
    <source>
        <strain evidence="1">HA4357-MV3</strain>
    </source>
</reference>
<sequence length="60" mass="7140">MFEKPKFPSKEEIEEMLKATEITEDLIQEGEDLMRQLAALKIEYEHFKLKRKSIGNNEQN</sequence>
<comment type="caution">
    <text evidence="1">The sequence shown here is derived from an EMBL/GenBank/DDBJ whole genome shotgun (WGS) entry which is preliminary data.</text>
</comment>